<feature type="transmembrane region" description="Helical" evidence="1">
    <location>
        <begin position="77"/>
        <end position="100"/>
    </location>
</feature>
<name>A0A8J3TQW8_9ACTN</name>
<proteinExistence type="predicted"/>
<organism evidence="3 4">
    <name type="scientific">Planotetraspora mira</name>
    <dbReference type="NCBI Taxonomy" id="58121"/>
    <lineage>
        <taxon>Bacteria</taxon>
        <taxon>Bacillati</taxon>
        <taxon>Actinomycetota</taxon>
        <taxon>Actinomycetes</taxon>
        <taxon>Streptosporangiales</taxon>
        <taxon>Streptosporangiaceae</taxon>
        <taxon>Planotetraspora</taxon>
    </lineage>
</organism>
<feature type="transmembrane region" description="Helical" evidence="1">
    <location>
        <begin position="200"/>
        <end position="221"/>
    </location>
</feature>
<comment type="caution">
    <text evidence="3">The sequence shown here is derived from an EMBL/GenBank/DDBJ whole genome shotgun (WGS) entry which is preliminary data.</text>
</comment>
<feature type="transmembrane region" description="Helical" evidence="1">
    <location>
        <begin position="164"/>
        <end position="188"/>
    </location>
</feature>
<dbReference type="Pfam" id="PF01757">
    <property type="entry name" value="Acyl_transf_3"/>
    <property type="match status" value="1"/>
</dbReference>
<keyword evidence="4" id="KW-1185">Reference proteome</keyword>
<protein>
    <submittedName>
        <fullName evidence="3">Acyltransferase</fullName>
    </submittedName>
</protein>
<sequence>MDRSFLIWLDGVCLPPGIAYDRESMTESRTLPTSSEVPTSAQRLPSLTGLRWFAAFVVFGFHVHTGDMAADPGLRRVLEVLFASGSVGVPFFFILSGMVLTWSSRQGDRPSAFLRRRVARVVPNHVVTWLVVLVMLAVVGRAAAPGPSVTGLFLFQAWVPDEAYYFGGNTPAWSLSCEMAFYAAFPLLLRLGRRIPGNRLWLVALGLLGGIWLVPLVSQVLSPDLAYWFVWVFPVTRALEFALGMTVALLIREGRWRGPGVLMSSVLVLAAYATVPLVWERWGWVAWMAGPFALLVAAAATSDLRGTRSILRAPALVWLGEVSFAFYLVHQPLIGLVERVSGHEAPTPHAVAAMLGALALAVGVAWALYRFVERPMARRLSARKRADAA</sequence>
<evidence type="ECO:0000313" key="4">
    <source>
        <dbReference type="Proteomes" id="UP000650628"/>
    </source>
</evidence>
<dbReference type="GO" id="GO:0016020">
    <property type="term" value="C:membrane"/>
    <property type="evidence" value="ECO:0007669"/>
    <property type="project" value="TreeGrafter"/>
</dbReference>
<keyword evidence="1" id="KW-1133">Transmembrane helix</keyword>
<keyword evidence="3" id="KW-0012">Acyltransferase</keyword>
<evidence type="ECO:0000259" key="2">
    <source>
        <dbReference type="Pfam" id="PF01757"/>
    </source>
</evidence>
<feature type="transmembrane region" description="Helical" evidence="1">
    <location>
        <begin position="49"/>
        <end position="65"/>
    </location>
</feature>
<dbReference type="PANTHER" id="PTHR23028:SF131">
    <property type="entry name" value="BLR2367 PROTEIN"/>
    <property type="match status" value="1"/>
</dbReference>
<reference evidence="3 4" key="1">
    <citation type="submission" date="2021-01" db="EMBL/GenBank/DDBJ databases">
        <title>Whole genome shotgun sequence of Planotetraspora mira NBRC 15435.</title>
        <authorList>
            <person name="Komaki H."/>
            <person name="Tamura T."/>
        </authorList>
    </citation>
    <scope>NUCLEOTIDE SEQUENCE [LARGE SCALE GENOMIC DNA]</scope>
    <source>
        <strain evidence="3 4">NBRC 15435</strain>
    </source>
</reference>
<gene>
    <name evidence="3" type="ORF">Pmi06nite_40230</name>
</gene>
<keyword evidence="1" id="KW-0812">Transmembrane</keyword>
<evidence type="ECO:0000313" key="3">
    <source>
        <dbReference type="EMBL" id="GII30581.1"/>
    </source>
</evidence>
<dbReference type="GO" id="GO:0000271">
    <property type="term" value="P:polysaccharide biosynthetic process"/>
    <property type="evidence" value="ECO:0007669"/>
    <property type="project" value="TreeGrafter"/>
</dbReference>
<dbReference type="AlphaFoldDB" id="A0A8J3TQW8"/>
<dbReference type="InterPro" id="IPR050879">
    <property type="entry name" value="Acyltransferase_3"/>
</dbReference>
<feature type="transmembrane region" description="Helical" evidence="1">
    <location>
        <begin position="258"/>
        <end position="278"/>
    </location>
</feature>
<dbReference type="PANTHER" id="PTHR23028">
    <property type="entry name" value="ACETYLTRANSFERASE"/>
    <property type="match status" value="1"/>
</dbReference>
<dbReference type="InterPro" id="IPR002656">
    <property type="entry name" value="Acyl_transf_3_dom"/>
</dbReference>
<dbReference type="Proteomes" id="UP000650628">
    <property type="component" value="Unassembled WGS sequence"/>
</dbReference>
<feature type="transmembrane region" description="Helical" evidence="1">
    <location>
        <begin position="313"/>
        <end position="330"/>
    </location>
</feature>
<evidence type="ECO:0000256" key="1">
    <source>
        <dbReference type="SAM" id="Phobius"/>
    </source>
</evidence>
<dbReference type="EMBL" id="BOOO01000020">
    <property type="protein sequence ID" value="GII30581.1"/>
    <property type="molecule type" value="Genomic_DNA"/>
</dbReference>
<feature type="domain" description="Acyltransferase 3" evidence="2">
    <location>
        <begin position="46"/>
        <end position="365"/>
    </location>
</feature>
<feature type="transmembrane region" description="Helical" evidence="1">
    <location>
        <begin position="121"/>
        <end position="144"/>
    </location>
</feature>
<feature type="transmembrane region" description="Helical" evidence="1">
    <location>
        <begin position="227"/>
        <end position="251"/>
    </location>
</feature>
<keyword evidence="3" id="KW-0808">Transferase</keyword>
<keyword evidence="1" id="KW-0472">Membrane</keyword>
<feature type="transmembrane region" description="Helical" evidence="1">
    <location>
        <begin position="350"/>
        <end position="369"/>
    </location>
</feature>
<dbReference type="GO" id="GO:0016747">
    <property type="term" value="F:acyltransferase activity, transferring groups other than amino-acyl groups"/>
    <property type="evidence" value="ECO:0007669"/>
    <property type="project" value="InterPro"/>
</dbReference>
<accession>A0A8J3TQW8</accession>
<feature type="transmembrane region" description="Helical" evidence="1">
    <location>
        <begin position="284"/>
        <end position="301"/>
    </location>
</feature>